<organism evidence="2 3">
    <name type="scientific">Chiloscyllium punctatum</name>
    <name type="common">Brownbanded bambooshark</name>
    <name type="synonym">Hemiscyllium punctatum</name>
    <dbReference type="NCBI Taxonomy" id="137246"/>
    <lineage>
        <taxon>Eukaryota</taxon>
        <taxon>Metazoa</taxon>
        <taxon>Chordata</taxon>
        <taxon>Craniata</taxon>
        <taxon>Vertebrata</taxon>
        <taxon>Chondrichthyes</taxon>
        <taxon>Elasmobranchii</taxon>
        <taxon>Galeomorphii</taxon>
        <taxon>Galeoidea</taxon>
        <taxon>Orectolobiformes</taxon>
        <taxon>Hemiscylliidae</taxon>
        <taxon>Chiloscyllium</taxon>
    </lineage>
</organism>
<proteinExistence type="predicted"/>
<evidence type="ECO:0000313" key="3">
    <source>
        <dbReference type="Proteomes" id="UP000287033"/>
    </source>
</evidence>
<dbReference type="AlphaFoldDB" id="A0A401U3A6"/>
<name>A0A401U3A6_CHIPU</name>
<evidence type="ECO:0000256" key="1">
    <source>
        <dbReference type="SAM" id="MobiDB-lite"/>
    </source>
</evidence>
<feature type="region of interest" description="Disordered" evidence="1">
    <location>
        <begin position="1"/>
        <end position="72"/>
    </location>
</feature>
<feature type="compositionally biased region" description="Basic and acidic residues" evidence="1">
    <location>
        <begin position="1"/>
        <end position="33"/>
    </location>
</feature>
<comment type="caution">
    <text evidence="2">The sequence shown here is derived from an EMBL/GenBank/DDBJ whole genome shotgun (WGS) entry which is preliminary data.</text>
</comment>
<feature type="non-terminal residue" evidence="2">
    <location>
        <position position="1"/>
    </location>
</feature>
<dbReference type="Proteomes" id="UP000287033">
    <property type="component" value="Unassembled WGS sequence"/>
</dbReference>
<protein>
    <submittedName>
        <fullName evidence="2">Uncharacterized protein</fullName>
    </submittedName>
</protein>
<reference evidence="2 3" key="1">
    <citation type="journal article" date="2018" name="Nat. Ecol. Evol.">
        <title>Shark genomes provide insights into elasmobranch evolution and the origin of vertebrates.</title>
        <authorList>
            <person name="Hara Y"/>
            <person name="Yamaguchi K"/>
            <person name="Onimaru K"/>
            <person name="Kadota M"/>
            <person name="Koyanagi M"/>
            <person name="Keeley SD"/>
            <person name="Tatsumi K"/>
            <person name="Tanaka K"/>
            <person name="Motone F"/>
            <person name="Kageyama Y"/>
            <person name="Nozu R"/>
            <person name="Adachi N"/>
            <person name="Nishimura O"/>
            <person name="Nakagawa R"/>
            <person name="Tanegashima C"/>
            <person name="Kiyatake I"/>
            <person name="Matsumoto R"/>
            <person name="Murakumo K"/>
            <person name="Nishida K"/>
            <person name="Terakita A"/>
            <person name="Kuratani S"/>
            <person name="Sato K"/>
            <person name="Hyodo S Kuraku.S."/>
        </authorList>
    </citation>
    <scope>NUCLEOTIDE SEQUENCE [LARGE SCALE GENOMIC DNA]</scope>
</reference>
<gene>
    <name evidence="2" type="ORF">chiPu_0033561</name>
</gene>
<sequence>GPADRQQRVGEIELPRLAHLADRDRRDRHREGAGDQAAARAERLDRLADEGDQRGTEQIEEGRAGRDQRGRPAVLLVQLGDIDALAVEAETPAEGRQQEADGDDAPAFVTERGFVSSRG</sequence>
<dbReference type="EMBL" id="BEZZ01265975">
    <property type="protein sequence ID" value="GCC49359.1"/>
    <property type="molecule type" value="Genomic_DNA"/>
</dbReference>
<feature type="region of interest" description="Disordered" evidence="1">
    <location>
        <begin position="89"/>
        <end position="119"/>
    </location>
</feature>
<keyword evidence="3" id="KW-1185">Reference proteome</keyword>
<evidence type="ECO:0000313" key="2">
    <source>
        <dbReference type="EMBL" id="GCC49359.1"/>
    </source>
</evidence>
<accession>A0A401U3A6</accession>
<feature type="compositionally biased region" description="Basic and acidic residues" evidence="1">
    <location>
        <begin position="40"/>
        <end position="70"/>
    </location>
</feature>